<keyword evidence="6" id="KW-1185">Reference proteome</keyword>
<evidence type="ECO:0000259" key="4">
    <source>
        <dbReference type="Pfam" id="PF01494"/>
    </source>
</evidence>
<dbReference type="Proteomes" id="UP001501747">
    <property type="component" value="Unassembled WGS sequence"/>
</dbReference>
<evidence type="ECO:0000313" key="5">
    <source>
        <dbReference type="EMBL" id="GAA3990319.1"/>
    </source>
</evidence>
<dbReference type="RefSeq" id="WP_344870942.1">
    <property type="nucleotide sequence ID" value="NZ_BAABAL010000004.1"/>
</dbReference>
<evidence type="ECO:0000256" key="3">
    <source>
        <dbReference type="ARBA" id="ARBA00022827"/>
    </source>
</evidence>
<protein>
    <submittedName>
        <fullName evidence="5">FAD-dependent oxidoreductase</fullName>
    </submittedName>
</protein>
<dbReference type="Pfam" id="PF01494">
    <property type="entry name" value="FAD_binding_3"/>
    <property type="match status" value="1"/>
</dbReference>
<proteinExistence type="predicted"/>
<sequence length="463" mass="49603">MSDVMISGAGPTGLVLALDLARRGIRVRVLERSPEPQTGSRGKTLHARSVEVLTDLGVGPAIAEIGTAGQKYRKYFNGKHISDSAPFGESTLFLPQTGVEKILREQLAAHGVRVEFGAELVGFTQTEDRVVVELADGGTAEAGHLVGCDGGRSTVRRLLGLAFVGESAREQSMICGDVELDGLDREYWHQWVDDEGAFMLCPFRGTSAWQVQTAPEFADDGSMIEPSLESFQRRFERHARVRGMRLRNATWLSSWRINVRMVEQLRAGRVLLAGDSAHVHPIAGGLGMNTGIQDAWNLGWKLALVASGRADQALLNTYQEERLPIAAWTLNLSSERLDAAMAKLHVPGTGLDTVAVTEVSGLGINYRWSSLAAGSLGDLQAGDRAPTGSAAGPLFTVLGFGDSGRAARDQVAAAHPDTVRAGAHAEGFGIEGDAVALIRPDHHIAVISTDAEPVLKYLAELFS</sequence>
<evidence type="ECO:0000313" key="6">
    <source>
        <dbReference type="Proteomes" id="UP001501747"/>
    </source>
</evidence>
<dbReference type="PANTHER" id="PTHR43004">
    <property type="entry name" value="TRK SYSTEM POTASSIUM UPTAKE PROTEIN"/>
    <property type="match status" value="1"/>
</dbReference>
<dbReference type="PANTHER" id="PTHR43004:SF19">
    <property type="entry name" value="BINDING MONOOXYGENASE, PUTATIVE (JCVI)-RELATED"/>
    <property type="match status" value="1"/>
</dbReference>
<gene>
    <name evidence="5" type="ORF">GCM10022247_06230</name>
</gene>
<keyword evidence="2" id="KW-0285">Flavoprotein</keyword>
<organism evidence="5 6">
    <name type="scientific">Allokutzneria multivorans</name>
    <dbReference type="NCBI Taxonomy" id="1142134"/>
    <lineage>
        <taxon>Bacteria</taxon>
        <taxon>Bacillati</taxon>
        <taxon>Actinomycetota</taxon>
        <taxon>Actinomycetes</taxon>
        <taxon>Pseudonocardiales</taxon>
        <taxon>Pseudonocardiaceae</taxon>
        <taxon>Allokutzneria</taxon>
    </lineage>
</organism>
<accession>A0ABP7R103</accession>
<dbReference type="SUPFAM" id="SSF51905">
    <property type="entry name" value="FAD/NAD(P)-binding domain"/>
    <property type="match status" value="1"/>
</dbReference>
<dbReference type="InterPro" id="IPR036188">
    <property type="entry name" value="FAD/NAD-bd_sf"/>
</dbReference>
<dbReference type="PRINTS" id="PR00420">
    <property type="entry name" value="RNGMNOXGNASE"/>
</dbReference>
<feature type="domain" description="FAD-binding" evidence="4">
    <location>
        <begin position="2"/>
        <end position="328"/>
    </location>
</feature>
<comment type="caution">
    <text evidence="5">The sequence shown here is derived from an EMBL/GenBank/DDBJ whole genome shotgun (WGS) entry which is preliminary data.</text>
</comment>
<evidence type="ECO:0000256" key="2">
    <source>
        <dbReference type="ARBA" id="ARBA00022630"/>
    </source>
</evidence>
<dbReference type="InterPro" id="IPR002938">
    <property type="entry name" value="FAD-bd"/>
</dbReference>
<dbReference type="InterPro" id="IPR050641">
    <property type="entry name" value="RIFMO-like"/>
</dbReference>
<dbReference type="Gene3D" id="3.30.70.2450">
    <property type="match status" value="1"/>
</dbReference>
<dbReference type="Gene3D" id="3.50.50.60">
    <property type="entry name" value="FAD/NAD(P)-binding domain"/>
    <property type="match status" value="1"/>
</dbReference>
<dbReference type="EMBL" id="BAABAL010000004">
    <property type="protein sequence ID" value="GAA3990319.1"/>
    <property type="molecule type" value="Genomic_DNA"/>
</dbReference>
<name>A0ABP7R103_9PSEU</name>
<reference evidence="6" key="1">
    <citation type="journal article" date="2019" name="Int. J. Syst. Evol. Microbiol.">
        <title>The Global Catalogue of Microorganisms (GCM) 10K type strain sequencing project: providing services to taxonomists for standard genome sequencing and annotation.</title>
        <authorList>
            <consortium name="The Broad Institute Genomics Platform"/>
            <consortium name="The Broad Institute Genome Sequencing Center for Infectious Disease"/>
            <person name="Wu L."/>
            <person name="Ma J."/>
        </authorList>
    </citation>
    <scope>NUCLEOTIDE SEQUENCE [LARGE SCALE GENOMIC DNA]</scope>
    <source>
        <strain evidence="6">JCM 17342</strain>
    </source>
</reference>
<evidence type="ECO:0000256" key="1">
    <source>
        <dbReference type="ARBA" id="ARBA00001974"/>
    </source>
</evidence>
<keyword evidence="3" id="KW-0274">FAD</keyword>
<comment type="cofactor">
    <cofactor evidence="1">
        <name>FAD</name>
        <dbReference type="ChEBI" id="CHEBI:57692"/>
    </cofactor>
</comment>